<gene>
    <name evidence="3" type="ORF">LVJ94_31135</name>
</gene>
<evidence type="ECO:0000313" key="3">
    <source>
        <dbReference type="EMBL" id="WXB10837.1"/>
    </source>
</evidence>
<evidence type="ECO:0000256" key="2">
    <source>
        <dbReference type="SAM" id="SignalP"/>
    </source>
</evidence>
<organism evidence="3 4">
    <name type="scientific">Pendulispora rubella</name>
    <dbReference type="NCBI Taxonomy" id="2741070"/>
    <lineage>
        <taxon>Bacteria</taxon>
        <taxon>Pseudomonadati</taxon>
        <taxon>Myxococcota</taxon>
        <taxon>Myxococcia</taxon>
        <taxon>Myxococcales</taxon>
        <taxon>Sorangiineae</taxon>
        <taxon>Pendulisporaceae</taxon>
        <taxon>Pendulispora</taxon>
    </lineage>
</organism>
<feature type="signal peptide" evidence="2">
    <location>
        <begin position="1"/>
        <end position="24"/>
    </location>
</feature>
<evidence type="ECO:0000313" key="4">
    <source>
        <dbReference type="Proteomes" id="UP001374803"/>
    </source>
</evidence>
<protein>
    <submittedName>
        <fullName evidence="3">Uncharacterized protein</fullName>
    </submittedName>
</protein>
<keyword evidence="4" id="KW-1185">Reference proteome</keyword>
<feature type="compositionally biased region" description="Pro residues" evidence="1">
    <location>
        <begin position="48"/>
        <end position="72"/>
    </location>
</feature>
<name>A0ABZ2LIQ6_9BACT</name>
<feature type="compositionally biased region" description="Low complexity" evidence="1">
    <location>
        <begin position="73"/>
        <end position="82"/>
    </location>
</feature>
<proteinExistence type="predicted"/>
<dbReference type="EMBL" id="CP089983">
    <property type="protein sequence ID" value="WXB10837.1"/>
    <property type="molecule type" value="Genomic_DNA"/>
</dbReference>
<accession>A0ABZ2LIQ6</accession>
<keyword evidence="2" id="KW-0732">Signal</keyword>
<dbReference type="RefSeq" id="WP_394830972.1">
    <property type="nucleotide sequence ID" value="NZ_CP089929.1"/>
</dbReference>
<evidence type="ECO:0000256" key="1">
    <source>
        <dbReference type="SAM" id="MobiDB-lite"/>
    </source>
</evidence>
<reference evidence="3" key="1">
    <citation type="submission" date="2021-12" db="EMBL/GenBank/DDBJ databases">
        <title>Discovery of the Pendulisporaceae a myxobacterial family with distinct sporulation behavior and unique specialized metabolism.</title>
        <authorList>
            <person name="Garcia R."/>
            <person name="Popoff A."/>
            <person name="Bader C.D."/>
            <person name="Loehr J."/>
            <person name="Walesch S."/>
            <person name="Walt C."/>
            <person name="Boldt J."/>
            <person name="Bunk B."/>
            <person name="Haeckl F.J.F.P.J."/>
            <person name="Gunesch A.P."/>
            <person name="Birkelbach J."/>
            <person name="Nuebel U."/>
            <person name="Pietschmann T."/>
            <person name="Bach T."/>
            <person name="Mueller R."/>
        </authorList>
    </citation>
    <scope>NUCLEOTIDE SEQUENCE</scope>
    <source>
        <strain evidence="3">MSr11367</strain>
    </source>
</reference>
<sequence>MRITFIAPFASAALCMLVTTSLHAQTTGTPDSTPPLPPLSGASSPTQAPAPPPQPATVPSTQPTPGPTPPSPASASAPTPGGIDNQAPRQDDSRTDLLLGTAGARAVGMAPPGSNPGDFMDTRLTWTFGDDDFTHKTGELLPLSPNFSIGDRQQYRLFFDNLNSRYSGRENLTHLVMYKKMPGFIERLTTEAAVVLRFDLASLAANTGNLNSALSDAGSYLRVFYQTGKKEKEGLSAVFFPLDTDRFRLGYLYDISWGGTNAGIRESIFPRIQGSSPGLKLQYDHEKMYAFVGFKTATIVQPQQVLSPGGDNDVETVRVGETNYGLLMGFGVDPHKNVRFDAGGGYFQQGKFDLDDVRGRSIYTYGGAGRIVVHHNMPVPQSVDFRLYRNDPSSPQIMFAPEKYKDGEVSWSVSAEADVLGQHLKDFDKPGAVKDQLAYGTAVQAVVKASYLRLSVSGIMRNLNFVVRNVPGFIPFETLPSNAKAEPEVFGAFAADYFIQSLHLTPGLGGGVQMPATFRSEFTEGGVPASRTTVVRQNGDESILPYNKDRTPIFQARVSLRWDLSKILSAMVWGQFVRDNNGTLVVRDPQEGTASLRVFQSPNRLGAGLSLQARF</sequence>
<feature type="chain" id="PRO_5047157170" evidence="2">
    <location>
        <begin position="25"/>
        <end position="615"/>
    </location>
</feature>
<dbReference type="Proteomes" id="UP001374803">
    <property type="component" value="Chromosome"/>
</dbReference>
<feature type="region of interest" description="Disordered" evidence="1">
    <location>
        <begin position="24"/>
        <end position="93"/>
    </location>
</feature>